<keyword evidence="4 6" id="KW-0862">Zinc</keyword>
<keyword evidence="10" id="KW-1185">Reference proteome</keyword>
<evidence type="ECO:0000259" key="7">
    <source>
        <dbReference type="PROSITE" id="PS50157"/>
    </source>
</evidence>
<dbReference type="EMBL" id="OV170221">
    <property type="protein sequence ID" value="CAH0712985.1"/>
    <property type="molecule type" value="Genomic_DNA"/>
</dbReference>
<evidence type="ECO:0000256" key="3">
    <source>
        <dbReference type="ARBA" id="ARBA00022771"/>
    </source>
</evidence>
<keyword evidence="2" id="KW-0677">Repeat</keyword>
<dbReference type="GO" id="GO:0005634">
    <property type="term" value="C:nucleus"/>
    <property type="evidence" value="ECO:0007669"/>
    <property type="project" value="InterPro"/>
</dbReference>
<evidence type="ECO:0000256" key="6">
    <source>
        <dbReference type="PROSITE-ProRule" id="PRU01263"/>
    </source>
</evidence>
<dbReference type="Pfam" id="PF07776">
    <property type="entry name" value="zf-AD"/>
    <property type="match status" value="1"/>
</dbReference>
<evidence type="ECO:0000256" key="4">
    <source>
        <dbReference type="ARBA" id="ARBA00022833"/>
    </source>
</evidence>
<dbReference type="SMART" id="SM00868">
    <property type="entry name" value="zf-AD"/>
    <property type="match status" value="1"/>
</dbReference>
<feature type="binding site" evidence="6">
    <location>
        <position position="60"/>
    </location>
    <ligand>
        <name>Zn(2+)</name>
        <dbReference type="ChEBI" id="CHEBI:29105"/>
    </ligand>
</feature>
<dbReference type="InterPro" id="IPR036236">
    <property type="entry name" value="Znf_C2H2_sf"/>
</dbReference>
<feature type="binding site" evidence="6">
    <location>
        <position position="63"/>
    </location>
    <ligand>
        <name>Zn(2+)</name>
        <dbReference type="ChEBI" id="CHEBI:29105"/>
    </ligand>
</feature>
<dbReference type="PROSITE" id="PS50157">
    <property type="entry name" value="ZINC_FINGER_C2H2_2"/>
    <property type="match status" value="2"/>
</dbReference>
<dbReference type="PROSITE" id="PS51915">
    <property type="entry name" value="ZAD"/>
    <property type="match status" value="1"/>
</dbReference>
<feature type="domain" description="C2H2-type" evidence="7">
    <location>
        <begin position="237"/>
        <end position="265"/>
    </location>
</feature>
<proteinExistence type="predicted"/>
<dbReference type="Pfam" id="PF00096">
    <property type="entry name" value="zf-C2H2"/>
    <property type="match status" value="1"/>
</dbReference>
<evidence type="ECO:0000256" key="2">
    <source>
        <dbReference type="ARBA" id="ARBA00022737"/>
    </source>
</evidence>
<dbReference type="GO" id="GO:0008270">
    <property type="term" value="F:zinc ion binding"/>
    <property type="evidence" value="ECO:0007669"/>
    <property type="project" value="UniProtKB-UniRule"/>
</dbReference>
<feature type="binding site" evidence="6">
    <location>
        <position position="14"/>
    </location>
    <ligand>
        <name>Zn(2+)</name>
        <dbReference type="ChEBI" id="CHEBI:29105"/>
    </ligand>
</feature>
<dbReference type="PANTHER" id="PTHR24379">
    <property type="entry name" value="KRAB AND ZINC FINGER DOMAIN-CONTAINING"/>
    <property type="match status" value="1"/>
</dbReference>
<feature type="binding site" evidence="6">
    <location>
        <position position="11"/>
    </location>
    <ligand>
        <name>Zn(2+)</name>
        <dbReference type="ChEBI" id="CHEBI:29105"/>
    </ligand>
</feature>
<dbReference type="Gene3D" id="3.30.160.60">
    <property type="entry name" value="Classic Zinc Finger"/>
    <property type="match status" value="1"/>
</dbReference>
<keyword evidence="1 6" id="KW-0479">Metal-binding</keyword>
<gene>
    <name evidence="9" type="ORF">BINO364_LOCUS191</name>
</gene>
<keyword evidence="3 5" id="KW-0863">Zinc-finger</keyword>
<organism evidence="9 10">
    <name type="scientific">Brenthis ino</name>
    <name type="common">lesser marbled fritillary</name>
    <dbReference type="NCBI Taxonomy" id="405034"/>
    <lineage>
        <taxon>Eukaryota</taxon>
        <taxon>Metazoa</taxon>
        <taxon>Ecdysozoa</taxon>
        <taxon>Arthropoda</taxon>
        <taxon>Hexapoda</taxon>
        <taxon>Insecta</taxon>
        <taxon>Pterygota</taxon>
        <taxon>Neoptera</taxon>
        <taxon>Endopterygota</taxon>
        <taxon>Lepidoptera</taxon>
        <taxon>Glossata</taxon>
        <taxon>Ditrysia</taxon>
        <taxon>Papilionoidea</taxon>
        <taxon>Nymphalidae</taxon>
        <taxon>Heliconiinae</taxon>
        <taxon>Argynnini</taxon>
        <taxon>Brenthis</taxon>
    </lineage>
</organism>
<feature type="domain" description="ZAD" evidence="8">
    <location>
        <begin position="9"/>
        <end position="87"/>
    </location>
</feature>
<evidence type="ECO:0000256" key="1">
    <source>
        <dbReference type="ARBA" id="ARBA00022723"/>
    </source>
</evidence>
<dbReference type="SUPFAM" id="SSF57667">
    <property type="entry name" value="beta-beta-alpha zinc fingers"/>
    <property type="match status" value="1"/>
</dbReference>
<dbReference type="PANTHER" id="PTHR24379:SF121">
    <property type="entry name" value="C2H2-TYPE DOMAIN-CONTAINING PROTEIN"/>
    <property type="match status" value="1"/>
</dbReference>
<dbReference type="InterPro" id="IPR013087">
    <property type="entry name" value="Znf_C2H2_type"/>
</dbReference>
<feature type="domain" description="C2H2-type" evidence="7">
    <location>
        <begin position="209"/>
        <end position="237"/>
    </location>
</feature>
<sequence>MSGIWSLTTLCRCCHADGTFKSLDSPHNVDNSVEIYTEMLKNTLGLFLQSPELEVSYTICDVCITQLRDAYKFKNQVLQCEEKFREYCNNELLQHMEVKMEKESDAEIIIKPEVKIKAEDVNNDNDVKKESIDTETLDITYEPENQSDDEVDATDEIPPVVENDPEQNNSQVTYSKLYRKIKTKNGFKYSCMMLTDMEKHMKSHTNKRFKCESCSRSYSERNALHRHIKQAHSGINYPCDVCGKVYVKKGSWKAHTERAHKNKVKMDEE</sequence>
<evidence type="ECO:0000256" key="5">
    <source>
        <dbReference type="PROSITE-ProRule" id="PRU00042"/>
    </source>
</evidence>
<evidence type="ECO:0000313" key="10">
    <source>
        <dbReference type="Proteomes" id="UP000838878"/>
    </source>
</evidence>
<dbReference type="OrthoDB" id="4748970at2759"/>
<feature type="non-terminal residue" evidence="9">
    <location>
        <position position="269"/>
    </location>
</feature>
<name>A0A8S4HVC4_9NEOP</name>
<dbReference type="InterPro" id="IPR012934">
    <property type="entry name" value="Znf_AD"/>
</dbReference>
<dbReference type="PROSITE" id="PS00028">
    <property type="entry name" value="ZINC_FINGER_C2H2_1"/>
    <property type="match status" value="2"/>
</dbReference>
<accession>A0A8S4HVC4</accession>
<dbReference type="AlphaFoldDB" id="A0A8S4HVC4"/>
<dbReference type="Proteomes" id="UP000838878">
    <property type="component" value="Chromosome 1"/>
</dbReference>
<dbReference type="SMART" id="SM00355">
    <property type="entry name" value="ZnF_C2H2"/>
    <property type="match status" value="3"/>
</dbReference>
<reference evidence="9" key="1">
    <citation type="submission" date="2021-12" db="EMBL/GenBank/DDBJ databases">
        <authorList>
            <person name="Martin H S."/>
        </authorList>
    </citation>
    <scope>NUCLEOTIDE SEQUENCE</scope>
</reference>
<evidence type="ECO:0000313" key="9">
    <source>
        <dbReference type="EMBL" id="CAH0712985.1"/>
    </source>
</evidence>
<evidence type="ECO:0000259" key="8">
    <source>
        <dbReference type="PROSITE" id="PS51915"/>
    </source>
</evidence>
<protein>
    <submittedName>
        <fullName evidence="9">Uncharacterized protein</fullName>
    </submittedName>
</protein>